<dbReference type="Gene3D" id="3.10.180.10">
    <property type="entry name" value="2,3-Dihydroxybiphenyl 1,2-Dioxygenase, domain 1"/>
    <property type="match status" value="2"/>
</dbReference>
<gene>
    <name evidence="2" type="ORF">FG384_08920</name>
</gene>
<dbReference type="PROSITE" id="PS51819">
    <property type="entry name" value="VOC"/>
    <property type="match status" value="1"/>
</dbReference>
<dbReference type="OrthoDB" id="9792626at2"/>
<dbReference type="PANTHER" id="PTHR43279">
    <property type="entry name" value="CATECHOL-2,3-DIOXYGENASE"/>
    <property type="match status" value="1"/>
</dbReference>
<dbReference type="SUPFAM" id="SSF54593">
    <property type="entry name" value="Glyoxalase/Bleomycin resistance protein/Dihydroxybiphenyl dioxygenase"/>
    <property type="match status" value="2"/>
</dbReference>
<keyword evidence="3" id="KW-1185">Reference proteome</keyword>
<evidence type="ECO:0000259" key="1">
    <source>
        <dbReference type="PROSITE" id="PS51819"/>
    </source>
</evidence>
<dbReference type="EMBL" id="VDGI01000007">
    <property type="protein sequence ID" value="TQR20269.1"/>
    <property type="molecule type" value="Genomic_DNA"/>
</dbReference>
<comment type="caution">
    <text evidence="2">The sequence shown here is derived from an EMBL/GenBank/DDBJ whole genome shotgun (WGS) entry which is preliminary data.</text>
</comment>
<evidence type="ECO:0000313" key="2">
    <source>
        <dbReference type="EMBL" id="TQR20269.1"/>
    </source>
</evidence>
<proteinExistence type="predicted"/>
<name>A0A544TS50_9BACI</name>
<dbReference type="AlphaFoldDB" id="A0A544TS50"/>
<protein>
    <submittedName>
        <fullName evidence="2">VOC family protein</fullName>
    </submittedName>
</protein>
<accession>A0A544TS50</accession>
<dbReference type="CDD" id="cd16359">
    <property type="entry name" value="VOC_BsCatE_like_C"/>
    <property type="match status" value="1"/>
</dbReference>
<dbReference type="CDD" id="cd07255">
    <property type="entry name" value="VOC_BsCatE_like_N"/>
    <property type="match status" value="1"/>
</dbReference>
<feature type="domain" description="VOC" evidence="1">
    <location>
        <begin position="10"/>
        <end position="126"/>
    </location>
</feature>
<dbReference type="Pfam" id="PF00903">
    <property type="entry name" value="Glyoxalase"/>
    <property type="match status" value="2"/>
</dbReference>
<sequence length="281" mass="31530">MKYQNKPYTYVELVELKVMDLERSLSFYENIIGFKVLKKMDNKVLLTADGETALVSLEQRANLEPKQQRTTGLYHFALLLPSREDLGAILKHFIELRMPLGSADHLVSEALYLNDPDGNGIEIYRDRPDTEWTWKNDHVDMATLAIDAQGVLAEGASKKWVGLPEDTVMGHIHLHVANLDSTEKFYRALGFEVVTPYPGALFMATGKYHHHIGLNTWNGEGAPAAPENIVGMEAYTLVYPSNEELHAALESLKGIEAPLIEENGVYITKDPSQNKIKLIVK</sequence>
<dbReference type="PANTHER" id="PTHR43279:SF1">
    <property type="entry name" value="CATECHOL-2,3-DIOXYGENASE"/>
    <property type="match status" value="1"/>
</dbReference>
<reference evidence="2 3" key="1">
    <citation type="submission" date="2019-06" db="EMBL/GenBank/DDBJ databases">
        <title>Psychrobacillus vulpis sp. nov., a new species isolated from feces of a red fox that inhabits in The Tablas de Daimiel Natural Park, Albacete, Spain.</title>
        <authorList>
            <person name="Rodriguez M."/>
            <person name="Reina J.C."/>
            <person name="Bejar V."/>
            <person name="Llamas I."/>
        </authorList>
    </citation>
    <scope>NUCLEOTIDE SEQUENCE [LARGE SCALE GENOMIC DNA]</scope>
    <source>
        <strain evidence="2 3">Z8</strain>
    </source>
</reference>
<evidence type="ECO:0000313" key="3">
    <source>
        <dbReference type="Proteomes" id="UP000316626"/>
    </source>
</evidence>
<dbReference type="Proteomes" id="UP000316626">
    <property type="component" value="Unassembled WGS sequence"/>
</dbReference>
<dbReference type="RefSeq" id="WP_142642247.1">
    <property type="nucleotide sequence ID" value="NZ_VDGI01000007.1"/>
</dbReference>
<dbReference type="InterPro" id="IPR037523">
    <property type="entry name" value="VOC_core"/>
</dbReference>
<dbReference type="InterPro" id="IPR004360">
    <property type="entry name" value="Glyas_Fos-R_dOase_dom"/>
</dbReference>
<organism evidence="2 3">
    <name type="scientific">Psychrobacillus vulpis</name>
    <dbReference type="NCBI Taxonomy" id="2325572"/>
    <lineage>
        <taxon>Bacteria</taxon>
        <taxon>Bacillati</taxon>
        <taxon>Bacillota</taxon>
        <taxon>Bacilli</taxon>
        <taxon>Bacillales</taxon>
        <taxon>Bacillaceae</taxon>
        <taxon>Psychrobacillus</taxon>
    </lineage>
</organism>
<dbReference type="InterPro" id="IPR029068">
    <property type="entry name" value="Glyas_Bleomycin-R_OHBP_Dase"/>
</dbReference>